<dbReference type="InParanoid" id="A0A369JAZ1"/>
<accession>A0A369JAZ1</accession>
<proteinExistence type="predicted"/>
<protein>
    <submittedName>
        <fullName evidence="1">Uncharacterized protein</fullName>
    </submittedName>
</protein>
<evidence type="ECO:0000313" key="1">
    <source>
        <dbReference type="EMBL" id="RDB19261.1"/>
    </source>
</evidence>
<reference evidence="1" key="1">
    <citation type="submission" date="2018-04" db="EMBL/GenBank/DDBJ databases">
        <title>Whole genome sequencing of Hypsizygus marmoreus.</title>
        <authorList>
            <person name="Choi I.-G."/>
            <person name="Min B."/>
            <person name="Kim J.-G."/>
            <person name="Kim S."/>
            <person name="Oh Y.-L."/>
            <person name="Kong W.-S."/>
            <person name="Park H."/>
            <person name="Jeong J."/>
            <person name="Song E.-S."/>
        </authorList>
    </citation>
    <scope>NUCLEOTIDE SEQUENCE [LARGE SCALE GENOMIC DNA]</scope>
    <source>
        <strain evidence="1">51987-8</strain>
    </source>
</reference>
<organism evidence="1 2">
    <name type="scientific">Hypsizygus marmoreus</name>
    <name type="common">White beech mushroom</name>
    <name type="synonym">Agaricus marmoreus</name>
    <dbReference type="NCBI Taxonomy" id="39966"/>
    <lineage>
        <taxon>Eukaryota</taxon>
        <taxon>Fungi</taxon>
        <taxon>Dikarya</taxon>
        <taxon>Basidiomycota</taxon>
        <taxon>Agaricomycotina</taxon>
        <taxon>Agaricomycetes</taxon>
        <taxon>Agaricomycetidae</taxon>
        <taxon>Agaricales</taxon>
        <taxon>Tricholomatineae</taxon>
        <taxon>Lyophyllaceae</taxon>
        <taxon>Hypsizygus</taxon>
    </lineage>
</organism>
<comment type="caution">
    <text evidence="1">The sequence shown here is derived from an EMBL/GenBank/DDBJ whole genome shotgun (WGS) entry which is preliminary data.</text>
</comment>
<dbReference type="Proteomes" id="UP000076154">
    <property type="component" value="Unassembled WGS sequence"/>
</dbReference>
<evidence type="ECO:0000313" key="2">
    <source>
        <dbReference type="Proteomes" id="UP000076154"/>
    </source>
</evidence>
<gene>
    <name evidence="1" type="ORF">Hypma_013435</name>
</gene>
<name>A0A369JAZ1_HYPMA</name>
<dbReference type="EMBL" id="LUEZ02000080">
    <property type="protein sequence ID" value="RDB19261.1"/>
    <property type="molecule type" value="Genomic_DNA"/>
</dbReference>
<keyword evidence="2" id="KW-1185">Reference proteome</keyword>
<dbReference type="AlphaFoldDB" id="A0A369JAZ1"/>
<sequence length="73" mass="8404">MSGLRNTNVVFAEYARWVPTSRHDEFQEYKAVKAFYRVSRFAGYKEARIIANNLNMFVPSANTFSSLLSSAIY</sequence>